<dbReference type="OMA" id="NIARETM"/>
<dbReference type="PRINTS" id="PR00722">
    <property type="entry name" value="CHYMOTRYPSIN"/>
</dbReference>
<dbReference type="InterPro" id="IPR018114">
    <property type="entry name" value="TRYPSIN_HIS"/>
</dbReference>
<keyword evidence="4 7" id="KW-0720">Serine protease</keyword>
<sequence>MQWVELLAVLWSAPTLNNQYYLGGYTGKERNSIHFASLLLQISLQVTYDSNPTGFWHTCGGTIIHYLYVMTAAHCVDSPSGKIYRVGFGEHDLSVDEGTEYYLDVESIHVHPYWNPSSLASGYDIALLKLKDPVYDNSYVEIAILPVEGQILPSQSECYITGWGLTSPNGSGATRLQQAGLSVVSYEICSRPEWWGATVNDRMICAGGDGYSSGCQGDSGGPFACKSNDGYWSVHGIVSFGPIYCNIYEKPTVFTRVSAYLDWIFQVRVGAISNARITISIIIIYPLRINLTI</sequence>
<dbReference type="PANTHER" id="PTHR24257:SF22">
    <property type="entry name" value="CHYMOTRYPSIN-LIKE ELASTASE FAMILY MEMBER 3B"/>
    <property type="match status" value="1"/>
</dbReference>
<keyword evidence="2" id="KW-0732">Signal</keyword>
<dbReference type="STRING" id="7868.ENSCMIP00000018938"/>
<protein>
    <recommendedName>
        <fullName evidence="8">Peptidase S1 domain-containing protein</fullName>
    </recommendedName>
</protein>
<dbReference type="InterPro" id="IPR043504">
    <property type="entry name" value="Peptidase_S1_PA_chymotrypsin"/>
</dbReference>
<reference evidence="10" key="2">
    <citation type="journal article" date="2007" name="PLoS Biol.">
        <title>Survey sequencing and comparative analysis of the elephant shark (Callorhinchus milii) genome.</title>
        <authorList>
            <person name="Venkatesh B."/>
            <person name="Kirkness E.F."/>
            <person name="Loh Y.H."/>
            <person name="Halpern A.L."/>
            <person name="Lee A.P."/>
            <person name="Johnson J."/>
            <person name="Dandona N."/>
            <person name="Viswanathan L.D."/>
            <person name="Tay A."/>
            <person name="Venter J.C."/>
            <person name="Strausberg R.L."/>
            <person name="Brenner S."/>
        </authorList>
    </citation>
    <scope>NUCLEOTIDE SEQUENCE [LARGE SCALE GENOMIC DNA]</scope>
</reference>
<dbReference type="AlphaFoldDB" id="A0A4W3HNX7"/>
<reference evidence="9" key="4">
    <citation type="submission" date="2025-08" db="UniProtKB">
        <authorList>
            <consortium name="Ensembl"/>
        </authorList>
    </citation>
    <scope>IDENTIFICATION</scope>
</reference>
<reference evidence="9" key="5">
    <citation type="submission" date="2025-09" db="UniProtKB">
        <authorList>
            <consortium name="Ensembl"/>
        </authorList>
    </citation>
    <scope>IDENTIFICATION</scope>
</reference>
<proteinExistence type="predicted"/>
<dbReference type="SUPFAM" id="SSF50494">
    <property type="entry name" value="Trypsin-like serine proteases"/>
    <property type="match status" value="1"/>
</dbReference>
<dbReference type="InterPro" id="IPR033116">
    <property type="entry name" value="TRYPSIN_SER"/>
</dbReference>
<evidence type="ECO:0000256" key="7">
    <source>
        <dbReference type="RuleBase" id="RU363034"/>
    </source>
</evidence>
<dbReference type="CDD" id="cd00190">
    <property type="entry name" value="Tryp_SPc"/>
    <property type="match status" value="1"/>
</dbReference>
<dbReference type="GO" id="GO:0004252">
    <property type="term" value="F:serine-type endopeptidase activity"/>
    <property type="evidence" value="ECO:0007669"/>
    <property type="project" value="InterPro"/>
</dbReference>
<evidence type="ECO:0000259" key="8">
    <source>
        <dbReference type="PROSITE" id="PS50240"/>
    </source>
</evidence>
<dbReference type="InterPro" id="IPR001314">
    <property type="entry name" value="Peptidase_S1A"/>
</dbReference>
<dbReference type="Gene3D" id="2.40.10.10">
    <property type="entry name" value="Trypsin-like serine proteases"/>
    <property type="match status" value="2"/>
</dbReference>
<reference evidence="10" key="1">
    <citation type="journal article" date="2006" name="Science">
        <title>Ancient noncoding elements conserved in the human genome.</title>
        <authorList>
            <person name="Venkatesh B."/>
            <person name="Kirkness E.F."/>
            <person name="Loh Y.H."/>
            <person name="Halpern A.L."/>
            <person name="Lee A.P."/>
            <person name="Johnson J."/>
            <person name="Dandona N."/>
            <person name="Viswanathan L.D."/>
            <person name="Tay A."/>
            <person name="Venter J.C."/>
            <person name="Strausberg R.L."/>
            <person name="Brenner S."/>
        </authorList>
    </citation>
    <scope>NUCLEOTIDE SEQUENCE [LARGE SCALE GENOMIC DNA]</scope>
</reference>
<keyword evidence="3 7" id="KW-0378">Hydrolase</keyword>
<reference evidence="10" key="3">
    <citation type="journal article" date="2014" name="Nature">
        <title>Elephant shark genome provides unique insights into gnathostome evolution.</title>
        <authorList>
            <consortium name="International Elephant Shark Genome Sequencing Consortium"/>
            <person name="Venkatesh B."/>
            <person name="Lee A.P."/>
            <person name="Ravi V."/>
            <person name="Maurya A.K."/>
            <person name="Lian M.M."/>
            <person name="Swann J.B."/>
            <person name="Ohta Y."/>
            <person name="Flajnik M.F."/>
            <person name="Sutoh Y."/>
            <person name="Kasahara M."/>
            <person name="Hoon S."/>
            <person name="Gangu V."/>
            <person name="Roy S.W."/>
            <person name="Irimia M."/>
            <person name="Korzh V."/>
            <person name="Kondrychyn I."/>
            <person name="Lim Z.W."/>
            <person name="Tay B.H."/>
            <person name="Tohari S."/>
            <person name="Kong K.W."/>
            <person name="Ho S."/>
            <person name="Lorente-Galdos B."/>
            <person name="Quilez J."/>
            <person name="Marques-Bonet T."/>
            <person name="Raney B.J."/>
            <person name="Ingham P.W."/>
            <person name="Tay A."/>
            <person name="Hillier L.W."/>
            <person name="Minx P."/>
            <person name="Boehm T."/>
            <person name="Wilson R.K."/>
            <person name="Brenner S."/>
            <person name="Warren W.C."/>
        </authorList>
    </citation>
    <scope>NUCLEOTIDE SEQUENCE [LARGE SCALE GENOMIC DNA]</scope>
</reference>
<evidence type="ECO:0000256" key="3">
    <source>
        <dbReference type="ARBA" id="ARBA00022801"/>
    </source>
</evidence>
<keyword evidence="10" id="KW-1185">Reference proteome</keyword>
<name>A0A4W3HNX7_CALMI</name>
<dbReference type="FunFam" id="2.40.10.10:FF:000017">
    <property type="entry name" value="Chymotrypsin-like elastase family member 1"/>
    <property type="match status" value="1"/>
</dbReference>
<dbReference type="PROSITE" id="PS50240">
    <property type="entry name" value="TRYPSIN_DOM"/>
    <property type="match status" value="1"/>
</dbReference>
<dbReference type="PROSITE" id="PS00135">
    <property type="entry name" value="TRYPSIN_SER"/>
    <property type="match status" value="1"/>
</dbReference>
<accession>A0A4W3HNX7</accession>
<dbReference type="Proteomes" id="UP000314986">
    <property type="component" value="Unassembled WGS sequence"/>
</dbReference>
<evidence type="ECO:0000256" key="2">
    <source>
        <dbReference type="ARBA" id="ARBA00022729"/>
    </source>
</evidence>
<dbReference type="PANTHER" id="PTHR24257">
    <property type="entry name" value="CHYMOTRYPSIN-LIKE ELASTASE FAMILY MEMBER"/>
    <property type="match status" value="1"/>
</dbReference>
<dbReference type="InterPro" id="IPR009003">
    <property type="entry name" value="Peptidase_S1_PA"/>
</dbReference>
<dbReference type="InterPro" id="IPR050850">
    <property type="entry name" value="Peptidase_S1_Elastase_sf"/>
</dbReference>
<keyword evidence="5" id="KW-0865">Zymogen</keyword>
<evidence type="ECO:0000313" key="10">
    <source>
        <dbReference type="Proteomes" id="UP000314986"/>
    </source>
</evidence>
<evidence type="ECO:0000256" key="4">
    <source>
        <dbReference type="ARBA" id="ARBA00022825"/>
    </source>
</evidence>
<dbReference type="GO" id="GO:0006508">
    <property type="term" value="P:proteolysis"/>
    <property type="evidence" value="ECO:0007669"/>
    <property type="project" value="UniProtKB-KW"/>
</dbReference>
<dbReference type="InterPro" id="IPR001254">
    <property type="entry name" value="Trypsin_dom"/>
</dbReference>
<dbReference type="InParanoid" id="A0A4W3HNX7"/>
<dbReference type="Ensembl" id="ENSCMIT00000019299.1">
    <property type="protein sequence ID" value="ENSCMIP00000018938.1"/>
    <property type="gene ID" value="ENSCMIG00000008858.1"/>
</dbReference>
<organism evidence="9 10">
    <name type="scientific">Callorhinchus milii</name>
    <name type="common">Ghost shark</name>
    <dbReference type="NCBI Taxonomy" id="7868"/>
    <lineage>
        <taxon>Eukaryota</taxon>
        <taxon>Metazoa</taxon>
        <taxon>Chordata</taxon>
        <taxon>Craniata</taxon>
        <taxon>Vertebrata</taxon>
        <taxon>Chondrichthyes</taxon>
        <taxon>Holocephali</taxon>
        <taxon>Chimaeriformes</taxon>
        <taxon>Callorhinchidae</taxon>
        <taxon>Callorhinchus</taxon>
    </lineage>
</organism>
<feature type="domain" description="Peptidase S1" evidence="8">
    <location>
        <begin position="21"/>
        <end position="269"/>
    </location>
</feature>
<evidence type="ECO:0000313" key="9">
    <source>
        <dbReference type="Ensembl" id="ENSCMIP00000018938.1"/>
    </source>
</evidence>
<dbReference type="Pfam" id="PF00089">
    <property type="entry name" value="Trypsin"/>
    <property type="match status" value="1"/>
</dbReference>
<dbReference type="GO" id="GO:0005615">
    <property type="term" value="C:extracellular space"/>
    <property type="evidence" value="ECO:0007669"/>
    <property type="project" value="TreeGrafter"/>
</dbReference>
<keyword evidence="1 7" id="KW-0645">Protease</keyword>
<dbReference type="GeneTree" id="ENSGT01030000234528"/>
<evidence type="ECO:0000256" key="1">
    <source>
        <dbReference type="ARBA" id="ARBA00022670"/>
    </source>
</evidence>
<evidence type="ECO:0000256" key="6">
    <source>
        <dbReference type="ARBA" id="ARBA00023157"/>
    </source>
</evidence>
<keyword evidence="6" id="KW-1015">Disulfide bond</keyword>
<dbReference type="FunFam" id="2.40.10.10:FF:000068">
    <property type="entry name" value="transmembrane protease serine 2"/>
    <property type="match status" value="1"/>
</dbReference>
<dbReference type="PROSITE" id="PS00134">
    <property type="entry name" value="TRYPSIN_HIS"/>
    <property type="match status" value="1"/>
</dbReference>
<evidence type="ECO:0000256" key="5">
    <source>
        <dbReference type="ARBA" id="ARBA00023145"/>
    </source>
</evidence>
<dbReference type="SMART" id="SM00020">
    <property type="entry name" value="Tryp_SPc"/>
    <property type="match status" value="1"/>
</dbReference>